<reference evidence="2 3" key="1">
    <citation type="submission" date="2019-03" db="EMBL/GenBank/DDBJ databases">
        <title>Primorskyibacter sp. SS33 isolated from sediments.</title>
        <authorList>
            <person name="Xunke S."/>
        </authorList>
    </citation>
    <scope>NUCLEOTIDE SEQUENCE [LARGE SCALE GENOMIC DNA]</scope>
    <source>
        <strain evidence="2 3">SS33</strain>
    </source>
</reference>
<dbReference type="RefSeq" id="WP_133395811.1">
    <property type="nucleotide sequence ID" value="NZ_SNAA01000003.1"/>
</dbReference>
<comment type="caution">
    <text evidence="2">The sequence shown here is derived from an EMBL/GenBank/DDBJ whole genome shotgun (WGS) entry which is preliminary data.</text>
</comment>
<sequence length="232" mass="24146">MAFISNFGVGASERVVSFGWITSRLRAARRPSLPSVLGGAAAICLLVWMVGQYAAVQDRAVARLAIVAPPAPVAIDTFDPGSNLGYGDAARVVARPDRDAIVPLAPAFAVVPLFGADGVAGAMLVPQDTDPETIPATGPVVFEGTLVRDQGLRDAVRLALAGQDLALGQGPVLSIVPRSPDLAAPEDGRHAPWLWTGIILAALAVFSAHLRDSGLIGALRVRFKRPPELPEG</sequence>
<evidence type="ECO:0000313" key="3">
    <source>
        <dbReference type="Proteomes" id="UP000295701"/>
    </source>
</evidence>
<dbReference type="AlphaFoldDB" id="A0A4R6AFI7"/>
<keyword evidence="3" id="KW-1185">Reference proteome</keyword>
<dbReference type="Proteomes" id="UP000295701">
    <property type="component" value="Unassembled WGS sequence"/>
</dbReference>
<name>A0A4R6AFI7_9RHOB</name>
<accession>A0A4R6AFI7</accession>
<keyword evidence="1" id="KW-1133">Transmembrane helix</keyword>
<dbReference type="EMBL" id="SNAA01000003">
    <property type="protein sequence ID" value="TDL81862.1"/>
    <property type="molecule type" value="Genomic_DNA"/>
</dbReference>
<keyword evidence="1" id="KW-0472">Membrane</keyword>
<proteinExistence type="predicted"/>
<gene>
    <name evidence="2" type="ORF">E2L08_04195</name>
</gene>
<protein>
    <submittedName>
        <fullName evidence="2">Uncharacterized protein</fullName>
    </submittedName>
</protein>
<organism evidence="2 3">
    <name type="scientific">Palleronia sediminis</name>
    <dbReference type="NCBI Taxonomy" id="2547833"/>
    <lineage>
        <taxon>Bacteria</taxon>
        <taxon>Pseudomonadati</taxon>
        <taxon>Pseudomonadota</taxon>
        <taxon>Alphaproteobacteria</taxon>
        <taxon>Rhodobacterales</taxon>
        <taxon>Roseobacteraceae</taxon>
        <taxon>Palleronia</taxon>
    </lineage>
</organism>
<keyword evidence="1" id="KW-0812">Transmembrane</keyword>
<evidence type="ECO:0000313" key="2">
    <source>
        <dbReference type="EMBL" id="TDL81862.1"/>
    </source>
</evidence>
<evidence type="ECO:0000256" key="1">
    <source>
        <dbReference type="SAM" id="Phobius"/>
    </source>
</evidence>
<feature type="transmembrane region" description="Helical" evidence="1">
    <location>
        <begin position="33"/>
        <end position="55"/>
    </location>
</feature>